<dbReference type="SMART" id="SM00283">
    <property type="entry name" value="MA"/>
    <property type="match status" value="1"/>
</dbReference>
<evidence type="ECO:0000256" key="2">
    <source>
        <dbReference type="ARBA" id="ARBA00022475"/>
    </source>
</evidence>
<keyword evidence="2" id="KW-1003">Cell membrane</keyword>
<evidence type="ECO:0000259" key="10">
    <source>
        <dbReference type="PROSITE" id="PS50111"/>
    </source>
</evidence>
<evidence type="ECO:0000256" key="3">
    <source>
        <dbReference type="ARBA" id="ARBA00022481"/>
    </source>
</evidence>
<comment type="subcellular location">
    <subcellularLocation>
        <location evidence="1">Cell membrane</location>
        <topology evidence="1">Multi-pass membrane protein</topology>
    </subcellularLocation>
</comment>
<evidence type="ECO:0000256" key="8">
    <source>
        <dbReference type="ARBA" id="ARBA00029447"/>
    </source>
</evidence>
<dbReference type="PRINTS" id="PR00260">
    <property type="entry name" value="CHEMTRNSDUCR"/>
</dbReference>
<evidence type="ECO:0000256" key="9">
    <source>
        <dbReference type="PROSITE-ProRule" id="PRU00284"/>
    </source>
</evidence>
<keyword evidence="12" id="KW-1185">Reference proteome</keyword>
<proteinExistence type="inferred from homology"/>
<keyword evidence="3" id="KW-0488">Methylation</keyword>
<accession>A0ABY6ASG0</accession>
<keyword evidence="4" id="KW-0812">Transmembrane</keyword>
<reference evidence="11" key="1">
    <citation type="submission" date="2022-09" db="EMBL/GenBank/DDBJ databases">
        <title>Complete genome sequence of Pseudomonas promysalinigenes strain RL-WG26, a newly isolated PGPR with the potential for plant salinity stress alleviation.</title>
        <authorList>
            <person name="Ren L."/>
            <person name="Wang G."/>
            <person name="Hu H."/>
        </authorList>
    </citation>
    <scope>NUCLEOTIDE SEQUENCE</scope>
    <source>
        <strain evidence="11">RL-WG26</strain>
    </source>
</reference>
<dbReference type="InterPro" id="IPR004090">
    <property type="entry name" value="Chemotax_Me-accpt_rcpt"/>
</dbReference>
<comment type="similarity">
    <text evidence="8">Belongs to the methyl-accepting chemotaxis (MCP) protein family.</text>
</comment>
<keyword evidence="6" id="KW-0472">Membrane</keyword>
<dbReference type="Proteomes" id="UP001064504">
    <property type="component" value="Chromosome"/>
</dbReference>
<dbReference type="InterPro" id="IPR004089">
    <property type="entry name" value="MCPsignal_dom"/>
</dbReference>
<name>A0ABY6ASG0_9PSED</name>
<gene>
    <name evidence="11" type="ORF">N5C08_13985</name>
</gene>
<dbReference type="SUPFAM" id="SSF58104">
    <property type="entry name" value="Methyl-accepting chemotaxis protein (MCP) signaling domain"/>
    <property type="match status" value="1"/>
</dbReference>
<evidence type="ECO:0000313" key="12">
    <source>
        <dbReference type="Proteomes" id="UP001064504"/>
    </source>
</evidence>
<evidence type="ECO:0000256" key="4">
    <source>
        <dbReference type="ARBA" id="ARBA00022692"/>
    </source>
</evidence>
<dbReference type="PANTHER" id="PTHR32089:SF119">
    <property type="entry name" value="METHYL-ACCEPTING CHEMOTAXIS PROTEIN CTPL"/>
    <property type="match status" value="1"/>
</dbReference>
<evidence type="ECO:0000256" key="6">
    <source>
        <dbReference type="ARBA" id="ARBA00023136"/>
    </source>
</evidence>
<keyword evidence="7 9" id="KW-0807">Transducer</keyword>
<dbReference type="PANTHER" id="PTHR32089">
    <property type="entry name" value="METHYL-ACCEPTING CHEMOTAXIS PROTEIN MCPB"/>
    <property type="match status" value="1"/>
</dbReference>
<keyword evidence="5" id="KW-1133">Transmembrane helix</keyword>
<evidence type="ECO:0000256" key="1">
    <source>
        <dbReference type="ARBA" id="ARBA00004651"/>
    </source>
</evidence>
<evidence type="ECO:0000313" key="11">
    <source>
        <dbReference type="EMBL" id="UXH42332.1"/>
    </source>
</evidence>
<sequence>MQGARIIGDTIATVREIAAELSKAAQRIHAVNQQSEVITQIIQTIREVAEQTNLLALNAAIEAARAGEHGRGFSVVADEVRNLAVRTAQATMEIKEVVQRNNDLSQQAVQGMQISLDKTGLGVEMVGKAGKVIEEIQCGARQVVEAVKQFGQTVQH</sequence>
<dbReference type="Gene3D" id="1.10.287.950">
    <property type="entry name" value="Methyl-accepting chemotaxis protein"/>
    <property type="match status" value="1"/>
</dbReference>
<organism evidence="11 12">
    <name type="scientific">Pseudomonas promysalinigenes</name>
    <dbReference type="NCBI Taxonomy" id="485898"/>
    <lineage>
        <taxon>Bacteria</taxon>
        <taxon>Pseudomonadati</taxon>
        <taxon>Pseudomonadota</taxon>
        <taxon>Gammaproteobacteria</taxon>
        <taxon>Pseudomonadales</taxon>
        <taxon>Pseudomonadaceae</taxon>
        <taxon>Pseudomonas</taxon>
    </lineage>
</organism>
<evidence type="ECO:0000256" key="5">
    <source>
        <dbReference type="ARBA" id="ARBA00022989"/>
    </source>
</evidence>
<feature type="domain" description="Methyl-accepting transducer" evidence="10">
    <location>
        <begin position="1"/>
        <end position="156"/>
    </location>
</feature>
<evidence type="ECO:0000256" key="7">
    <source>
        <dbReference type="ARBA" id="ARBA00023224"/>
    </source>
</evidence>
<protein>
    <submittedName>
        <fullName evidence="11">Methyl-accepting chemotaxis protein</fullName>
    </submittedName>
</protein>
<dbReference type="Pfam" id="PF00015">
    <property type="entry name" value="MCPsignal"/>
    <property type="match status" value="1"/>
</dbReference>
<dbReference type="EMBL" id="CP104557">
    <property type="protein sequence ID" value="UXH42332.1"/>
    <property type="molecule type" value="Genomic_DNA"/>
</dbReference>
<dbReference type="PROSITE" id="PS50111">
    <property type="entry name" value="CHEMOTAXIS_TRANSDUC_2"/>
    <property type="match status" value="1"/>
</dbReference>